<comment type="caution">
    <text evidence="2">The sequence shown here is derived from an EMBL/GenBank/DDBJ whole genome shotgun (WGS) entry which is preliminary data.</text>
</comment>
<feature type="compositionally biased region" description="Basic and acidic residues" evidence="1">
    <location>
        <begin position="178"/>
        <end position="187"/>
    </location>
</feature>
<dbReference type="EMBL" id="LCWF01000026">
    <property type="protein sequence ID" value="KKY27260.1"/>
    <property type="molecule type" value="Genomic_DNA"/>
</dbReference>
<reference evidence="2 3" key="1">
    <citation type="submission" date="2015-05" db="EMBL/GenBank/DDBJ databases">
        <title>Distinctive expansion of gene families associated with plant cell wall degradation and secondary metabolism in the genomes of grapevine trunk pathogens.</title>
        <authorList>
            <person name="Lawrence D.P."/>
            <person name="Travadon R."/>
            <person name="Rolshausen P.E."/>
            <person name="Baumgartner K."/>
        </authorList>
    </citation>
    <scope>NUCLEOTIDE SEQUENCE [LARGE SCALE GENOMIC DNA]</scope>
    <source>
        <strain evidence="2">UCRPC4</strain>
    </source>
</reference>
<organism evidence="2 3">
    <name type="scientific">Phaeomoniella chlamydospora</name>
    <name type="common">Phaeoacremonium chlamydosporum</name>
    <dbReference type="NCBI Taxonomy" id="158046"/>
    <lineage>
        <taxon>Eukaryota</taxon>
        <taxon>Fungi</taxon>
        <taxon>Dikarya</taxon>
        <taxon>Ascomycota</taxon>
        <taxon>Pezizomycotina</taxon>
        <taxon>Eurotiomycetes</taxon>
        <taxon>Chaetothyriomycetidae</taxon>
        <taxon>Phaeomoniellales</taxon>
        <taxon>Phaeomoniellaceae</taxon>
        <taxon>Phaeomoniella</taxon>
    </lineage>
</organism>
<feature type="compositionally biased region" description="Polar residues" evidence="1">
    <location>
        <begin position="456"/>
        <end position="469"/>
    </location>
</feature>
<dbReference type="AlphaFoldDB" id="A0A0G2HFL3"/>
<feature type="region of interest" description="Disordered" evidence="1">
    <location>
        <begin position="415"/>
        <end position="582"/>
    </location>
</feature>
<accession>A0A0G2HFL3</accession>
<protein>
    <submittedName>
        <fullName evidence="2">Uncharacterized protein</fullName>
    </submittedName>
</protein>
<feature type="compositionally biased region" description="Acidic residues" evidence="1">
    <location>
        <begin position="424"/>
        <end position="437"/>
    </location>
</feature>
<evidence type="ECO:0000256" key="1">
    <source>
        <dbReference type="SAM" id="MobiDB-lite"/>
    </source>
</evidence>
<proteinExistence type="predicted"/>
<feature type="compositionally biased region" description="Basic and acidic residues" evidence="1">
    <location>
        <begin position="560"/>
        <end position="576"/>
    </location>
</feature>
<gene>
    <name evidence="2" type="ORF">UCRPC4_g01161</name>
</gene>
<keyword evidence="3" id="KW-1185">Reference proteome</keyword>
<feature type="compositionally biased region" description="Basic and acidic residues" evidence="1">
    <location>
        <begin position="522"/>
        <end position="538"/>
    </location>
</feature>
<feature type="region of interest" description="Disordered" evidence="1">
    <location>
        <begin position="169"/>
        <end position="210"/>
    </location>
</feature>
<reference evidence="2 3" key="2">
    <citation type="submission" date="2015-05" db="EMBL/GenBank/DDBJ databases">
        <authorList>
            <person name="Morales-Cruz A."/>
            <person name="Amrine K.C."/>
            <person name="Cantu D."/>
        </authorList>
    </citation>
    <scope>NUCLEOTIDE SEQUENCE [LARGE SCALE GENOMIC DNA]</scope>
    <source>
        <strain evidence="2">UCRPC4</strain>
    </source>
</reference>
<dbReference type="OrthoDB" id="3508621at2759"/>
<dbReference type="Proteomes" id="UP000053317">
    <property type="component" value="Unassembled WGS sequence"/>
</dbReference>
<evidence type="ECO:0000313" key="3">
    <source>
        <dbReference type="Proteomes" id="UP000053317"/>
    </source>
</evidence>
<evidence type="ECO:0000313" key="2">
    <source>
        <dbReference type="EMBL" id="KKY27260.1"/>
    </source>
</evidence>
<name>A0A0G2HFL3_PHACM</name>
<feature type="compositionally biased region" description="Low complexity" evidence="1">
    <location>
        <begin position="491"/>
        <end position="502"/>
    </location>
</feature>
<feature type="compositionally biased region" description="Polar residues" evidence="1">
    <location>
        <begin position="511"/>
        <end position="521"/>
    </location>
</feature>
<sequence length="582" mass="65270">MANFRLKAAIPNLLYMNPAKAFPVSGHQWKALAKNATPNLPQNITDYQSGSSFRLEHILALRILWADPAGTKTTRSSKVFQPTAEELEYIEKAKRILCKECVFWTSYLQILEDLQGDRSLYGPEAQKKFGVFALVVALQRACQHIKRSDTKDTRILGTPRKTRVVACPPIQGVPYSGFRKDPRHQAQDSDSEDGADSDHELNDETYTQPVPLKARYKAEDEQIVNTALVTLLQAVTMQAADLEDSEWTMKRMSFSYTCNNKALPDGKKINYLFRSMTDGALRIGRDKEKARIILEVKARSRAGLREDNTIRYQEASELFAWIFESYKSRRIRSGQKHRRFLFAQDHQDIYIIVASFSDTYIKFVLGLDQSPTEYMEVQEYGPYRITTQGDMECLGPIVLGLTKYYLDMDDDDFHKSLPNGGSDDSSDDESESSDDVDALSRGVEGTHLDAGPKTPNPSARATRGSSPTRQPRPGRVARQSKTSQAPERKAAIANTNKANIKGNKPKRTIETRSQAPRTEASSFKDPKGMQSQTKEDSTSRTGANSAKKETAKSNPKPKTKKPEAKTSKPSKGRDNNSEDSDD</sequence>